<proteinExistence type="predicted"/>
<organism evidence="1 2">
    <name type="scientific">Smittium simulii</name>
    <dbReference type="NCBI Taxonomy" id="133385"/>
    <lineage>
        <taxon>Eukaryota</taxon>
        <taxon>Fungi</taxon>
        <taxon>Fungi incertae sedis</taxon>
        <taxon>Zoopagomycota</taxon>
        <taxon>Kickxellomycotina</taxon>
        <taxon>Harpellomycetes</taxon>
        <taxon>Harpellales</taxon>
        <taxon>Legeriomycetaceae</taxon>
        <taxon>Smittium</taxon>
    </lineage>
</organism>
<reference evidence="1 2" key="1">
    <citation type="journal article" date="2018" name="MBio">
        <title>Comparative Genomics Reveals the Core Gene Toolbox for the Fungus-Insect Symbiosis.</title>
        <authorList>
            <person name="Wang Y."/>
            <person name="Stata M."/>
            <person name="Wang W."/>
            <person name="Stajich J.E."/>
            <person name="White M.M."/>
            <person name="Moncalvo J.M."/>
        </authorList>
    </citation>
    <scope>NUCLEOTIDE SEQUENCE [LARGE SCALE GENOMIC DNA]</scope>
    <source>
        <strain evidence="1 2">SWE-8-4</strain>
    </source>
</reference>
<gene>
    <name evidence="1" type="ORF">BB561_004190</name>
</gene>
<comment type="caution">
    <text evidence="1">The sequence shown here is derived from an EMBL/GenBank/DDBJ whole genome shotgun (WGS) entry which is preliminary data.</text>
</comment>
<name>A0A2T9YHL7_9FUNG</name>
<dbReference type="Proteomes" id="UP000245383">
    <property type="component" value="Unassembled WGS sequence"/>
</dbReference>
<dbReference type="AlphaFoldDB" id="A0A2T9YHL7"/>
<dbReference type="CDD" id="cd03524">
    <property type="entry name" value="RPA2_OBF_family"/>
    <property type="match status" value="1"/>
</dbReference>
<dbReference type="EMBL" id="MBFR01000184">
    <property type="protein sequence ID" value="PVU91842.1"/>
    <property type="molecule type" value="Genomic_DNA"/>
</dbReference>
<evidence type="ECO:0000313" key="2">
    <source>
        <dbReference type="Proteomes" id="UP000245383"/>
    </source>
</evidence>
<sequence>MSKYNSDGDVAEALFNPNKPPFEGRKSLFSDFTFSDSSTKKIRCGWSRFSDNTDATINYGSIFIGDIHASIQPDTQSVNLVRRLRLPNHSMQTMSVSQSFLIISTRLLHSAALSLTLELLK</sequence>
<keyword evidence="2" id="KW-1185">Reference proteome</keyword>
<evidence type="ECO:0000313" key="1">
    <source>
        <dbReference type="EMBL" id="PVU91842.1"/>
    </source>
</evidence>
<accession>A0A2T9YHL7</accession>
<protein>
    <submittedName>
        <fullName evidence="1">Uncharacterized protein</fullName>
    </submittedName>
</protein>